<protein>
    <submittedName>
        <fullName evidence="1">Uncharacterized protein</fullName>
    </submittedName>
</protein>
<proteinExistence type="predicted"/>
<comment type="caution">
    <text evidence="1">The sequence shown here is derived from an EMBL/GenBank/DDBJ whole genome shotgun (WGS) entry which is preliminary data.</text>
</comment>
<reference evidence="1 2" key="1">
    <citation type="submission" date="2017-09" db="EMBL/GenBank/DDBJ databases">
        <title>The draft genome sequences of Marinobacter sp. PWS21.</title>
        <authorList>
            <person name="Cao J."/>
        </authorList>
    </citation>
    <scope>NUCLEOTIDE SEQUENCE [LARGE SCALE GENOMIC DNA]</scope>
    <source>
        <strain evidence="1 2">PWS21</strain>
    </source>
</reference>
<keyword evidence="2" id="KW-1185">Reference proteome</keyword>
<gene>
    <name evidence="1" type="ORF">CLH61_06465</name>
</gene>
<sequence>MVALAVHAEDQPAVEVTIEAVTAVTAVARFRLGRYLESADCPATIRFGEADRNTALAFRFSPAADEAGEEAAPVLVALNRQRRLPQPVWVSRRTAGVTALGQLEDRDLATVGGADPLGADLPLAALGGEGVRPGPERLYQAGDYSSALGLLLHNNTYAAVSELGFVLPLLDSNGLAVTWAGEPVMAAGWYRGPAWRSGALACEQALQRLSRADDRQVFVIFPEWVDGFAGPQQQISEDDVQ</sequence>
<organism evidence="1 2">
    <name type="scientific">Marinobacter profundi</name>
    <dbReference type="NCBI Taxonomy" id="2666256"/>
    <lineage>
        <taxon>Bacteria</taxon>
        <taxon>Pseudomonadati</taxon>
        <taxon>Pseudomonadota</taxon>
        <taxon>Gammaproteobacteria</taxon>
        <taxon>Pseudomonadales</taxon>
        <taxon>Marinobacteraceae</taxon>
        <taxon>Marinobacter</taxon>
    </lineage>
</organism>
<accession>A0A2G1UMS7</accession>
<dbReference type="EMBL" id="NTFH01000005">
    <property type="protein sequence ID" value="PHQ15788.1"/>
    <property type="molecule type" value="Genomic_DNA"/>
</dbReference>
<evidence type="ECO:0000313" key="1">
    <source>
        <dbReference type="EMBL" id="PHQ15788.1"/>
    </source>
</evidence>
<dbReference type="Proteomes" id="UP000231409">
    <property type="component" value="Unassembled WGS sequence"/>
</dbReference>
<name>A0A2G1UMS7_9GAMM</name>
<dbReference type="AlphaFoldDB" id="A0A2G1UMS7"/>
<evidence type="ECO:0000313" key="2">
    <source>
        <dbReference type="Proteomes" id="UP000231409"/>
    </source>
</evidence>